<feature type="compositionally biased region" description="Low complexity" evidence="13">
    <location>
        <begin position="37"/>
        <end position="51"/>
    </location>
</feature>
<dbReference type="PROSITE" id="PS50089">
    <property type="entry name" value="ZF_RING_2"/>
    <property type="match status" value="1"/>
</dbReference>
<evidence type="ECO:0000259" key="16">
    <source>
        <dbReference type="PROSITE" id="PS50089"/>
    </source>
</evidence>
<keyword evidence="3" id="KW-0808">Transferase</keyword>
<dbReference type="GO" id="GO:0000151">
    <property type="term" value="C:ubiquitin ligase complex"/>
    <property type="evidence" value="ECO:0007669"/>
    <property type="project" value="TreeGrafter"/>
</dbReference>
<comment type="caution">
    <text evidence="17">The sequence shown here is derived from an EMBL/GenBank/DDBJ whole genome shotgun (WGS) entry which is preliminary data.</text>
</comment>
<dbReference type="SMART" id="SM00240">
    <property type="entry name" value="FHA"/>
    <property type="match status" value="1"/>
</dbReference>
<evidence type="ECO:0000256" key="11">
    <source>
        <dbReference type="ARBA" id="ARBA00023136"/>
    </source>
</evidence>
<evidence type="ECO:0000313" key="18">
    <source>
        <dbReference type="Proteomes" id="UP000034947"/>
    </source>
</evidence>
<dbReference type="GO" id="GO:0008270">
    <property type="term" value="F:zinc ion binding"/>
    <property type="evidence" value="ECO:0007669"/>
    <property type="project" value="UniProtKB-KW"/>
</dbReference>
<feature type="region of interest" description="Disordered" evidence="13">
    <location>
        <begin position="1"/>
        <end position="20"/>
    </location>
</feature>
<dbReference type="Pfam" id="PF00498">
    <property type="entry name" value="FHA"/>
    <property type="match status" value="1"/>
</dbReference>
<evidence type="ECO:0000313" key="17">
    <source>
        <dbReference type="EMBL" id="KKK14276.1"/>
    </source>
</evidence>
<dbReference type="InterPro" id="IPR044669">
    <property type="entry name" value="YneE/VCCN1/2-like"/>
</dbReference>
<keyword evidence="11 14" id="KW-0472">Membrane</keyword>
<dbReference type="GO" id="GO:0016020">
    <property type="term" value="C:membrane"/>
    <property type="evidence" value="ECO:0007669"/>
    <property type="project" value="UniProtKB-SubCell"/>
</dbReference>
<dbReference type="AlphaFoldDB" id="A0A0F8UU26"/>
<dbReference type="PROSITE" id="PS50006">
    <property type="entry name" value="FHA_DOMAIN"/>
    <property type="match status" value="1"/>
</dbReference>
<keyword evidence="5" id="KW-0479">Metal-binding</keyword>
<dbReference type="SUPFAM" id="SSF57850">
    <property type="entry name" value="RING/U-box"/>
    <property type="match status" value="1"/>
</dbReference>
<keyword evidence="2" id="KW-0813">Transport</keyword>
<gene>
    <name evidence="17" type="ORF">AOCH_007315</name>
</gene>
<dbReference type="GO" id="GO:0005829">
    <property type="term" value="C:cytosol"/>
    <property type="evidence" value="ECO:0007669"/>
    <property type="project" value="TreeGrafter"/>
</dbReference>
<sequence length="808" mass="88598">MAASVSASTSNHLPTDSRSGRLRRLSQLRAYTHIHFSPLPSSSAPSHSPLARVSSNEQNRLTRRHTLSGRRLSWFSRTDSHQPSTTCPDSTTEPSTLARYGAILFPGYRSLEVDLRSSTQPSESSSSSSTSDFPTQQAETMPRLRPSQTAPETQRELQAVDHPAPTAVQPVVLDSPDPVIGDSSASGPKHRQGATIRFFPYQDTSQSSRPSLPFIPISRTLPSGTYTVRVGRYSERDGMPIANPAGPSDAPVGFKSKVVSRKHCEFLFLNSQWHIKDVGSSSGTFLNHMRLSQPGMPSRLYTVKDGDIVQLGIDFRGGEEMIFRCVRIRIECNRSWQQQPNEFNKNTESLIKNLGKGDAVDYSGCRECSICLGSVLRPYQCLFMAACAHVWHYKCVSRLIHTPDYPMFQCPNCRAYTDLSAEVDDTNDLDDEQSKEASQNAEEAADELGSGASSPQLEPSQGSITSELAEDQPPTLPTAVNLASNIENMHLSDGNPSDVASDAPTSTSAPSNSSPDVPGWQSLTQSSDTRHPRPAQLRVDTPVRSESSDENPLTPRNDSGPLAFDGRAGIPDLFSSRWPLVFRFIKGAIHGAILVYMIFHAAFTAFVVCLDRYVFDTVGLPNSIIPSLSIVVGLMLVFRNQTSYNRFWDGRNGISTVYTCIRNLVRTIVTHGYSTQRALTAAEKADIERTIRILMAIPFAVKNHLRAEWGAAWALGAAGQEVSENGTAVYNPVYAGLLPVGLEGHEDEGLGLPFQLTFFVDAFIKRGVERGWFNAPGASQMQAQLNTLMDAYGKMETIKLTPMPVAHL</sequence>
<feature type="domain" description="RING-type" evidence="16">
    <location>
        <begin position="368"/>
        <end position="414"/>
    </location>
</feature>
<evidence type="ECO:0000256" key="4">
    <source>
        <dbReference type="ARBA" id="ARBA00022692"/>
    </source>
</evidence>
<comment type="subcellular location">
    <subcellularLocation>
        <location evidence="1">Membrane</location>
        <topology evidence="1">Multi-pass membrane protein</topology>
    </subcellularLocation>
</comment>
<keyword evidence="18" id="KW-1185">Reference proteome</keyword>
<evidence type="ECO:0000256" key="10">
    <source>
        <dbReference type="ARBA" id="ARBA00023065"/>
    </source>
</evidence>
<dbReference type="GO" id="GO:0005254">
    <property type="term" value="F:chloride channel activity"/>
    <property type="evidence" value="ECO:0007669"/>
    <property type="project" value="InterPro"/>
</dbReference>
<dbReference type="SUPFAM" id="SSF49879">
    <property type="entry name" value="SMAD/FHA domain"/>
    <property type="match status" value="1"/>
</dbReference>
<accession>A0A0F8UU26</accession>
<evidence type="ECO:0008006" key="19">
    <source>
        <dbReference type="Google" id="ProtNLM"/>
    </source>
</evidence>
<dbReference type="Gene3D" id="2.60.200.20">
    <property type="match status" value="1"/>
</dbReference>
<evidence type="ECO:0000256" key="13">
    <source>
        <dbReference type="SAM" id="MobiDB-lite"/>
    </source>
</evidence>
<dbReference type="EMBL" id="JYKN01003022">
    <property type="protein sequence ID" value="KKK14276.1"/>
    <property type="molecule type" value="Genomic_DNA"/>
</dbReference>
<feature type="region of interest" description="Disordered" evidence="13">
    <location>
        <begin position="115"/>
        <end position="191"/>
    </location>
</feature>
<evidence type="ECO:0000256" key="6">
    <source>
        <dbReference type="ARBA" id="ARBA00022771"/>
    </source>
</evidence>
<feature type="region of interest" description="Disordered" evidence="13">
    <location>
        <begin position="36"/>
        <end position="95"/>
    </location>
</feature>
<evidence type="ECO:0000256" key="14">
    <source>
        <dbReference type="SAM" id="Phobius"/>
    </source>
</evidence>
<organism evidence="17 18">
    <name type="scientific">Aspergillus ochraceoroseus</name>
    <dbReference type="NCBI Taxonomy" id="138278"/>
    <lineage>
        <taxon>Eukaryota</taxon>
        <taxon>Fungi</taxon>
        <taxon>Dikarya</taxon>
        <taxon>Ascomycota</taxon>
        <taxon>Pezizomycotina</taxon>
        <taxon>Eurotiomycetes</taxon>
        <taxon>Eurotiomycetidae</taxon>
        <taxon>Eurotiales</taxon>
        <taxon>Aspergillaceae</taxon>
        <taxon>Aspergillus</taxon>
        <taxon>Aspergillus subgen. Nidulantes</taxon>
    </lineage>
</organism>
<dbReference type="PANTHER" id="PTHR15067">
    <property type="entry name" value="E3 UBIQUITIN-PROTEIN LIGASE RNF8"/>
    <property type="match status" value="1"/>
</dbReference>
<feature type="transmembrane region" description="Helical" evidence="14">
    <location>
        <begin position="587"/>
        <end position="608"/>
    </location>
</feature>
<dbReference type="FunFam" id="2.60.200.20:FF:000030">
    <property type="entry name" value="FHA domain-containing protein"/>
    <property type="match status" value="1"/>
</dbReference>
<keyword evidence="4 14" id="KW-0812">Transmembrane</keyword>
<keyword evidence="10" id="KW-0406">Ion transport</keyword>
<evidence type="ECO:0000256" key="9">
    <source>
        <dbReference type="ARBA" id="ARBA00022989"/>
    </source>
</evidence>
<feature type="region of interest" description="Disordered" evidence="13">
    <location>
        <begin position="426"/>
        <end position="563"/>
    </location>
</feature>
<evidence type="ECO:0000256" key="8">
    <source>
        <dbReference type="ARBA" id="ARBA00022833"/>
    </source>
</evidence>
<dbReference type="PANTHER" id="PTHR15067:SF7">
    <property type="entry name" value="E3 UBIQUITIN-PROTEIN LIGASE DMA1-RELATED"/>
    <property type="match status" value="1"/>
</dbReference>
<dbReference type="InterPro" id="IPR008984">
    <property type="entry name" value="SMAD_FHA_dom_sf"/>
</dbReference>
<dbReference type="OrthoDB" id="687730at2759"/>
<evidence type="ECO:0000256" key="1">
    <source>
        <dbReference type="ARBA" id="ARBA00004141"/>
    </source>
</evidence>
<evidence type="ECO:0000259" key="15">
    <source>
        <dbReference type="PROSITE" id="PS50006"/>
    </source>
</evidence>
<proteinExistence type="predicted"/>
<evidence type="ECO:0000256" key="7">
    <source>
        <dbReference type="ARBA" id="ARBA00022786"/>
    </source>
</evidence>
<dbReference type="Gene3D" id="3.30.40.10">
    <property type="entry name" value="Zinc/RING finger domain, C3HC4 (zinc finger)"/>
    <property type="match status" value="1"/>
</dbReference>
<protein>
    <recommendedName>
        <fullName evidence="19">FHA domain protein</fullName>
    </recommendedName>
</protein>
<dbReference type="Pfam" id="PF17123">
    <property type="entry name" value="zf-RING_11"/>
    <property type="match status" value="1"/>
</dbReference>
<feature type="compositionally biased region" description="Polar residues" evidence="13">
    <location>
        <begin position="1"/>
        <end position="16"/>
    </location>
</feature>
<dbReference type="InterPro" id="IPR001841">
    <property type="entry name" value="Znf_RING"/>
</dbReference>
<dbReference type="GO" id="GO:0016567">
    <property type="term" value="P:protein ubiquitination"/>
    <property type="evidence" value="ECO:0007669"/>
    <property type="project" value="TreeGrafter"/>
</dbReference>
<feature type="transmembrane region" description="Helical" evidence="14">
    <location>
        <begin position="620"/>
        <end position="638"/>
    </location>
</feature>
<evidence type="ECO:0000256" key="3">
    <source>
        <dbReference type="ARBA" id="ARBA00022679"/>
    </source>
</evidence>
<feature type="compositionally biased region" description="Polar residues" evidence="13">
    <location>
        <begin position="451"/>
        <end position="466"/>
    </location>
</feature>
<reference evidence="17 18" key="1">
    <citation type="submission" date="2015-02" db="EMBL/GenBank/DDBJ databases">
        <title>Draft Genome Sequences of Two Closely-Related Aflatoxigenic Aspergillus Species Obtained from the Cote d'Ivoire.</title>
        <authorList>
            <person name="Moore G.G."/>
            <person name="Beltz S.B."/>
            <person name="Mack B.M."/>
        </authorList>
    </citation>
    <scope>NUCLEOTIDE SEQUENCE [LARGE SCALE GENOMIC DNA]</scope>
    <source>
        <strain evidence="17 18">SRRC1432</strain>
    </source>
</reference>
<dbReference type="GO" id="GO:0061630">
    <property type="term" value="F:ubiquitin protein ligase activity"/>
    <property type="evidence" value="ECO:0007669"/>
    <property type="project" value="TreeGrafter"/>
</dbReference>
<keyword evidence="7" id="KW-0833">Ubl conjugation pathway</keyword>
<feature type="compositionally biased region" description="Low complexity" evidence="13">
    <location>
        <begin position="117"/>
        <end position="131"/>
    </location>
</feature>
<evidence type="ECO:0000256" key="2">
    <source>
        <dbReference type="ARBA" id="ARBA00022448"/>
    </source>
</evidence>
<dbReference type="GO" id="GO:0006511">
    <property type="term" value="P:ubiquitin-dependent protein catabolic process"/>
    <property type="evidence" value="ECO:0007669"/>
    <property type="project" value="TreeGrafter"/>
</dbReference>
<keyword evidence="6 12" id="KW-0863">Zinc-finger</keyword>
<dbReference type="Pfam" id="PF25539">
    <property type="entry name" value="Bestrophin_2"/>
    <property type="match status" value="1"/>
</dbReference>
<evidence type="ECO:0000256" key="12">
    <source>
        <dbReference type="PROSITE-ProRule" id="PRU00175"/>
    </source>
</evidence>
<feature type="compositionally biased region" description="Low complexity" evidence="13">
    <location>
        <begin position="497"/>
        <end position="517"/>
    </location>
</feature>
<dbReference type="InterPro" id="IPR013083">
    <property type="entry name" value="Znf_RING/FYVE/PHD"/>
</dbReference>
<evidence type="ECO:0000256" key="5">
    <source>
        <dbReference type="ARBA" id="ARBA00022723"/>
    </source>
</evidence>
<dbReference type="VEuPathDB" id="FungiDB:P175DRAFT_0469094"/>
<keyword evidence="8" id="KW-0862">Zinc</keyword>
<name>A0A0F8UU26_9EURO</name>
<dbReference type="InterPro" id="IPR000253">
    <property type="entry name" value="FHA_dom"/>
</dbReference>
<feature type="domain" description="FHA" evidence="15">
    <location>
        <begin position="228"/>
        <end position="291"/>
    </location>
</feature>
<dbReference type="Proteomes" id="UP000034947">
    <property type="component" value="Unassembled WGS sequence"/>
</dbReference>
<dbReference type="VEuPathDB" id="FungiDB:P175DRAFT_0469091"/>
<keyword evidence="9 14" id="KW-1133">Transmembrane helix</keyword>
<feature type="compositionally biased region" description="Polar residues" evidence="13">
    <location>
        <begin position="75"/>
        <end position="95"/>
    </location>
</feature>
<dbReference type="GO" id="GO:0032153">
    <property type="term" value="C:cell division site"/>
    <property type="evidence" value="ECO:0007669"/>
    <property type="project" value="TreeGrafter"/>
</dbReference>